<keyword evidence="3" id="KW-1185">Reference proteome</keyword>
<evidence type="ECO:0000313" key="2">
    <source>
        <dbReference type="EMBL" id="OYQ37612.1"/>
    </source>
</evidence>
<dbReference type="SUPFAM" id="SSF53218">
    <property type="entry name" value="Molybdenum cofactor biosynthesis proteins"/>
    <property type="match status" value="1"/>
</dbReference>
<name>A0A255Z857_9PROT</name>
<gene>
    <name evidence="2" type="ORF">CHU95_00860</name>
</gene>
<evidence type="ECO:0000259" key="1">
    <source>
        <dbReference type="SMART" id="SM00852"/>
    </source>
</evidence>
<evidence type="ECO:0000313" key="3">
    <source>
        <dbReference type="Proteomes" id="UP000216998"/>
    </source>
</evidence>
<sequence>MTDTAPTAALLIIGNEILSGRTQDANMAFIAKHLGALGIRFREARVVPDEEAEIVAAVNALRARYTYVFTTGGIGPTHDDITAECIAKAFGVPLIRNEEAVRRLENHYSGTGLLNEARLRMANTPEGAILIDNPVSTAPGFQIGNVFVMAGVPVIMQAMLTGIGDRLVGGPVVKTKSVASAIPEGSFADTLRAIAAAYPGVDIGSYPAFRQGKVSTALVLRGTDPAMLEAVTERVADMLRALGSDPIIMDGYGEG</sequence>
<proteinExistence type="predicted"/>
<dbReference type="RefSeq" id="WP_094452780.1">
    <property type="nucleotide sequence ID" value="NZ_NOXU01000012.1"/>
</dbReference>
<dbReference type="PANTHER" id="PTHR13939">
    <property type="entry name" value="NICOTINAMIDE-NUCLEOTIDE AMIDOHYDROLASE PNCC"/>
    <property type="match status" value="1"/>
</dbReference>
<dbReference type="AlphaFoldDB" id="A0A255Z857"/>
<dbReference type="Gene3D" id="3.40.980.10">
    <property type="entry name" value="MoaB/Mog-like domain"/>
    <property type="match status" value="1"/>
</dbReference>
<dbReference type="InterPro" id="IPR001453">
    <property type="entry name" value="MoaB/Mog_dom"/>
</dbReference>
<dbReference type="OrthoDB" id="9801454at2"/>
<organism evidence="2 3">
    <name type="scientific">Niveispirillum lacus</name>
    <dbReference type="NCBI Taxonomy" id="1981099"/>
    <lineage>
        <taxon>Bacteria</taxon>
        <taxon>Pseudomonadati</taxon>
        <taxon>Pseudomonadota</taxon>
        <taxon>Alphaproteobacteria</taxon>
        <taxon>Rhodospirillales</taxon>
        <taxon>Azospirillaceae</taxon>
        <taxon>Niveispirillum</taxon>
    </lineage>
</organism>
<dbReference type="EMBL" id="NOXU01000012">
    <property type="protein sequence ID" value="OYQ37612.1"/>
    <property type="molecule type" value="Genomic_DNA"/>
</dbReference>
<accession>A0A255Z857</accession>
<dbReference type="Pfam" id="PF24102">
    <property type="entry name" value="FLAD1_M"/>
    <property type="match status" value="1"/>
</dbReference>
<comment type="caution">
    <text evidence="2">The sequence shown here is derived from an EMBL/GenBank/DDBJ whole genome shotgun (WGS) entry which is preliminary data.</text>
</comment>
<dbReference type="SMART" id="SM00852">
    <property type="entry name" value="MoCF_biosynth"/>
    <property type="match status" value="1"/>
</dbReference>
<dbReference type="InterPro" id="IPR056596">
    <property type="entry name" value="FLAD1_M"/>
</dbReference>
<dbReference type="Proteomes" id="UP000216998">
    <property type="component" value="Unassembled WGS sequence"/>
</dbReference>
<dbReference type="CDD" id="cd00885">
    <property type="entry name" value="cinA"/>
    <property type="match status" value="1"/>
</dbReference>
<dbReference type="Pfam" id="PF00994">
    <property type="entry name" value="MoCF_biosynth"/>
    <property type="match status" value="1"/>
</dbReference>
<reference evidence="2 3" key="1">
    <citation type="submission" date="2017-07" db="EMBL/GenBank/DDBJ databases">
        <title>Niveispirillum cyanobacteriorum sp. nov., isolated from cyanobacterial aggregates in a eutrophic lake.</title>
        <authorList>
            <person name="Cai H."/>
        </authorList>
    </citation>
    <scope>NUCLEOTIDE SEQUENCE [LARGE SCALE GENOMIC DNA]</scope>
    <source>
        <strain evidence="3">TH1-14</strain>
    </source>
</reference>
<protein>
    <submittedName>
        <fullName evidence="2">Competence/damage-inducible protein A</fullName>
    </submittedName>
</protein>
<dbReference type="InterPro" id="IPR036425">
    <property type="entry name" value="MoaB/Mog-like_dom_sf"/>
</dbReference>
<feature type="domain" description="MoaB/Mog" evidence="1">
    <location>
        <begin position="9"/>
        <end position="170"/>
    </location>
</feature>
<dbReference type="InterPro" id="IPR050101">
    <property type="entry name" value="CinA"/>
</dbReference>
<dbReference type="PANTHER" id="PTHR13939:SF0">
    <property type="entry name" value="NMN AMIDOHYDROLASE-LIKE PROTEIN YFAY"/>
    <property type="match status" value="1"/>
</dbReference>